<evidence type="ECO:0000256" key="1">
    <source>
        <dbReference type="SAM" id="MobiDB-lite"/>
    </source>
</evidence>
<dbReference type="EMBL" id="JABFAE010085258">
    <property type="protein sequence ID" value="MBA0844612.1"/>
    <property type="molecule type" value="Genomic_DNA"/>
</dbReference>
<sequence>MHKKSPENTQPKIDINNQSEPG</sequence>
<feature type="non-terminal residue" evidence="2">
    <location>
        <position position="22"/>
    </location>
</feature>
<feature type="compositionally biased region" description="Polar residues" evidence="1">
    <location>
        <begin position="7"/>
        <end position="22"/>
    </location>
</feature>
<reference evidence="2 3" key="1">
    <citation type="journal article" date="2019" name="Genome Biol. Evol.">
        <title>Insights into the evolution of the New World diploid cottons (Gossypium, subgenus Houzingenia) based on genome sequencing.</title>
        <authorList>
            <person name="Grover C.E."/>
            <person name="Arick M.A. 2nd"/>
            <person name="Thrash A."/>
            <person name="Conover J.L."/>
            <person name="Sanders W.S."/>
            <person name="Peterson D.G."/>
            <person name="Frelichowski J.E."/>
            <person name="Scheffler J.A."/>
            <person name="Scheffler B.E."/>
            <person name="Wendel J.F."/>
        </authorList>
    </citation>
    <scope>NUCLEOTIDE SEQUENCE [LARGE SCALE GENOMIC DNA]</scope>
    <source>
        <strain evidence="2">6</strain>
        <tissue evidence="2">Leaf</tissue>
    </source>
</reference>
<comment type="caution">
    <text evidence="2">The sequence shown here is derived from an EMBL/GenBank/DDBJ whole genome shotgun (WGS) entry which is preliminary data.</text>
</comment>
<dbReference type="Proteomes" id="UP000593575">
    <property type="component" value="Unassembled WGS sequence"/>
</dbReference>
<organism evidence="2 3">
    <name type="scientific">Gossypium armourianum</name>
    <dbReference type="NCBI Taxonomy" id="34283"/>
    <lineage>
        <taxon>Eukaryota</taxon>
        <taxon>Viridiplantae</taxon>
        <taxon>Streptophyta</taxon>
        <taxon>Embryophyta</taxon>
        <taxon>Tracheophyta</taxon>
        <taxon>Spermatophyta</taxon>
        <taxon>Magnoliopsida</taxon>
        <taxon>eudicotyledons</taxon>
        <taxon>Gunneridae</taxon>
        <taxon>Pentapetalae</taxon>
        <taxon>rosids</taxon>
        <taxon>malvids</taxon>
        <taxon>Malvales</taxon>
        <taxon>Malvaceae</taxon>
        <taxon>Malvoideae</taxon>
        <taxon>Gossypium</taxon>
    </lineage>
</organism>
<evidence type="ECO:0000313" key="2">
    <source>
        <dbReference type="EMBL" id="MBA0844612.1"/>
    </source>
</evidence>
<dbReference type="AlphaFoldDB" id="A0A7J9KDR5"/>
<keyword evidence="3" id="KW-1185">Reference proteome</keyword>
<feature type="region of interest" description="Disordered" evidence="1">
    <location>
        <begin position="1"/>
        <end position="22"/>
    </location>
</feature>
<accession>A0A7J9KDR5</accession>
<gene>
    <name evidence="2" type="ORF">Goarm_023380</name>
</gene>
<evidence type="ECO:0000313" key="3">
    <source>
        <dbReference type="Proteomes" id="UP000593575"/>
    </source>
</evidence>
<name>A0A7J9KDR5_9ROSI</name>
<proteinExistence type="predicted"/>
<protein>
    <submittedName>
        <fullName evidence="2">Uncharacterized protein</fullName>
    </submittedName>
</protein>